<dbReference type="GO" id="GO:0016971">
    <property type="term" value="F:flavin-dependent sulfhydryl oxidase activity"/>
    <property type="evidence" value="ECO:0007669"/>
    <property type="project" value="InterPro"/>
</dbReference>
<dbReference type="InterPro" id="IPR036249">
    <property type="entry name" value="Thioredoxin-like_sf"/>
</dbReference>
<dbReference type="PANTHER" id="PTHR22897">
    <property type="entry name" value="QUIESCIN Q6-RELATED SULFHYDRYL OXIDASE"/>
    <property type="match status" value="1"/>
</dbReference>
<dbReference type="InterPro" id="IPR036774">
    <property type="entry name" value="ERV/ALR_sulphydryl_oxid_sf"/>
</dbReference>
<evidence type="ECO:0000256" key="6">
    <source>
        <dbReference type="ARBA" id="ARBA00022729"/>
    </source>
</evidence>
<evidence type="ECO:0000256" key="7">
    <source>
        <dbReference type="ARBA" id="ARBA00022827"/>
    </source>
</evidence>
<dbReference type="FunFam" id="1.20.120.310:FF:000001">
    <property type="entry name" value="Sulfhydryl oxidase"/>
    <property type="match status" value="1"/>
</dbReference>
<dbReference type="GO" id="GO:0000139">
    <property type="term" value="C:Golgi membrane"/>
    <property type="evidence" value="ECO:0007669"/>
    <property type="project" value="TreeGrafter"/>
</dbReference>
<evidence type="ECO:0000256" key="1">
    <source>
        <dbReference type="ARBA" id="ARBA00001974"/>
    </source>
</evidence>
<evidence type="ECO:0000256" key="3">
    <source>
        <dbReference type="ARBA" id="ARBA00006041"/>
    </source>
</evidence>
<evidence type="ECO:0000256" key="11">
    <source>
        <dbReference type="ARBA" id="ARBA00045804"/>
    </source>
</evidence>
<dbReference type="STRING" id="8154.ENSACLP00000033262"/>
<evidence type="ECO:0000256" key="2">
    <source>
        <dbReference type="ARBA" id="ARBA00004613"/>
    </source>
</evidence>
<dbReference type="EC" id="1.8.3.2" evidence="13"/>
<dbReference type="PROSITE" id="PS51352">
    <property type="entry name" value="THIOREDOXIN_2"/>
    <property type="match status" value="1"/>
</dbReference>
<evidence type="ECO:0000313" key="19">
    <source>
        <dbReference type="Proteomes" id="UP000265100"/>
    </source>
</evidence>
<dbReference type="OMA" id="NASWEHC"/>
<dbReference type="GeneTree" id="ENSGT00940000159504"/>
<dbReference type="InterPro" id="IPR017905">
    <property type="entry name" value="ERV/ALR_sulphydryl_oxidase"/>
</dbReference>
<evidence type="ECO:0000256" key="10">
    <source>
        <dbReference type="ARBA" id="ARBA00023180"/>
    </source>
</evidence>
<feature type="domain" description="ERV/ALR sulfhydryl oxidase" evidence="16">
    <location>
        <begin position="415"/>
        <end position="515"/>
    </location>
</feature>
<reference evidence="18 19" key="1">
    <citation type="submission" date="2018-05" db="EMBL/GenBank/DDBJ databases">
        <authorList>
            <person name="Datahose"/>
        </authorList>
    </citation>
    <scope>NUCLEOTIDE SEQUENCE</scope>
</reference>
<comment type="cofactor">
    <cofactor evidence="1 13">
        <name>FAD</name>
        <dbReference type="ChEBI" id="CHEBI:57692"/>
    </cofactor>
</comment>
<keyword evidence="13" id="KW-1133">Transmembrane helix</keyword>
<dbReference type="CDD" id="cd02992">
    <property type="entry name" value="PDI_a_QSOX"/>
    <property type="match status" value="1"/>
</dbReference>
<dbReference type="Gene3D" id="1.20.120.1960">
    <property type="entry name" value="QSOX sulfhydryl oxidase domain"/>
    <property type="match status" value="1"/>
</dbReference>
<proteinExistence type="inferred from homology"/>
<evidence type="ECO:0000313" key="18">
    <source>
        <dbReference type="Ensembl" id="ENSACLP00000033262.2"/>
    </source>
</evidence>
<dbReference type="Bgee" id="ENSACLG00000022542">
    <property type="expression patterns" value="Expressed in liver and 6 other cell types or tissues"/>
</dbReference>
<evidence type="ECO:0000256" key="8">
    <source>
        <dbReference type="ARBA" id="ARBA00023002"/>
    </source>
</evidence>
<keyword evidence="13" id="KW-0812">Transmembrane</keyword>
<keyword evidence="13" id="KW-0472">Membrane</keyword>
<keyword evidence="5 13" id="KW-0285">Flavoprotein</keyword>
<evidence type="ECO:0000256" key="12">
    <source>
        <dbReference type="ARBA" id="ARBA00048864"/>
    </source>
</evidence>
<protein>
    <recommendedName>
        <fullName evidence="13">Sulfhydryl oxidase</fullName>
        <ecNumber evidence="13">1.8.3.2</ecNumber>
    </recommendedName>
</protein>
<dbReference type="InterPro" id="IPR039798">
    <property type="entry name" value="Sulfhydryl_oxidase"/>
</dbReference>
<dbReference type="InterPro" id="IPR013766">
    <property type="entry name" value="Thioredoxin_domain"/>
</dbReference>
<dbReference type="PROSITE" id="PS00194">
    <property type="entry name" value="THIOREDOXIN_1"/>
    <property type="match status" value="1"/>
</dbReference>
<dbReference type="Proteomes" id="UP000265100">
    <property type="component" value="Chromosome 23"/>
</dbReference>
<keyword evidence="9" id="KW-1015">Disulfide bond</keyword>
<accession>A0A3P8QWJ8</accession>
<keyword evidence="19" id="KW-1185">Reference proteome</keyword>
<dbReference type="FunFam" id="3.40.30.10:FF:000080">
    <property type="entry name" value="Sulfhydryl oxidase"/>
    <property type="match status" value="1"/>
</dbReference>
<dbReference type="Ensembl" id="ENSACLT00000034050.2">
    <property type="protein sequence ID" value="ENSACLP00000033262.2"/>
    <property type="gene ID" value="ENSACLG00000022542.2"/>
</dbReference>
<feature type="region of interest" description="Disordered" evidence="14">
    <location>
        <begin position="589"/>
        <end position="675"/>
    </location>
</feature>
<dbReference type="Gene3D" id="1.20.120.310">
    <property type="entry name" value="ERV/ALR sulfhydryl oxidase domain"/>
    <property type="match status" value="1"/>
</dbReference>
<comment type="catalytic activity">
    <reaction evidence="12 13">
        <text>2 R'C(R)SH + O2 = R'C(R)S-S(R)CR' + H2O2</text>
        <dbReference type="Rhea" id="RHEA:17357"/>
        <dbReference type="ChEBI" id="CHEBI:15379"/>
        <dbReference type="ChEBI" id="CHEBI:16240"/>
        <dbReference type="ChEBI" id="CHEBI:16520"/>
        <dbReference type="ChEBI" id="CHEBI:17412"/>
        <dbReference type="EC" id="1.8.3.2"/>
    </reaction>
</comment>
<dbReference type="AlphaFoldDB" id="A0A3P8QWJ8"/>
<evidence type="ECO:0000256" key="15">
    <source>
        <dbReference type="SAM" id="SignalP"/>
    </source>
</evidence>
<dbReference type="PANTHER" id="PTHR22897:SF6">
    <property type="entry name" value="SULFHYDRYL OXIDASE 1"/>
    <property type="match status" value="1"/>
</dbReference>
<dbReference type="InterPro" id="IPR040986">
    <property type="entry name" value="QSOX_FAD-bd_dom"/>
</dbReference>
<keyword evidence="4" id="KW-0964">Secreted</keyword>
<feature type="compositionally biased region" description="Basic and acidic residues" evidence="14">
    <location>
        <begin position="589"/>
        <end position="601"/>
    </location>
</feature>
<dbReference type="SUPFAM" id="SSF52833">
    <property type="entry name" value="Thioredoxin-like"/>
    <property type="match status" value="1"/>
</dbReference>
<dbReference type="GO" id="GO:0003756">
    <property type="term" value="F:protein disulfide isomerase activity"/>
    <property type="evidence" value="ECO:0007669"/>
    <property type="project" value="TreeGrafter"/>
</dbReference>
<comment type="subcellular location">
    <subcellularLocation>
        <location evidence="2">Secreted</location>
    </subcellularLocation>
</comment>
<evidence type="ECO:0000256" key="9">
    <source>
        <dbReference type="ARBA" id="ARBA00023157"/>
    </source>
</evidence>
<evidence type="ECO:0000256" key="13">
    <source>
        <dbReference type="RuleBase" id="RU371123"/>
    </source>
</evidence>
<keyword evidence="7 13" id="KW-0274">FAD</keyword>
<keyword evidence="8 13" id="KW-0560">Oxidoreductase</keyword>
<dbReference type="InterPro" id="IPR017937">
    <property type="entry name" value="Thioredoxin_CS"/>
</dbReference>
<dbReference type="PROSITE" id="PS51324">
    <property type="entry name" value="ERV_ALR"/>
    <property type="match status" value="1"/>
</dbReference>
<dbReference type="FunFam" id="3.40.30.10:FF:000073">
    <property type="entry name" value="Sulfhydryl oxidase"/>
    <property type="match status" value="1"/>
</dbReference>
<name>A0A3P8QWJ8_ASTCA</name>
<keyword evidence="10" id="KW-0325">Glycoprotein</keyword>
<sequence length="830" mass="94806">MARRSGRATSRCEEIQTHPRKMATSAVWLCLCLLFPSAEAGLYTASDQIVLLTQENVESILINSTAAMIVEFYASWCGHCVAFSPTYKALARDIKEWKPAVDLAAVDCADQENREVCKTYKVRGYPTIKFFHAYSKPDYEGLPFREFSRNVQDLRHKILDKLETHGEPWPPACPPLEPTSQMEVDVFFETNDVKHLALIFEDATSYVGREVTLDLLQFDSIAVRRVLNTEESLVTKLGVTEFPSCYLYYPGGNFTRLRVDIEARAFYSYALQRLPGVVRSGKPPPVSTELLKNNTEDPWRPFDKFRVYMADLESTLHYSLRVELGAQSVFQGRALTSLKAYISVLAKVHLAELSDTYFPGRPIVTNLLKDLNSWLQKQTGDRISYEAFKEKLENDAQSPNSTLPDGVRWVGCQGSQPHFRRYPCGVWTLFHVLTVQANSKGSDPQEVLRAMRSYVHNFFGCRECAGHFENMAAETLEQVTSLPTAVLWLWSRHNVVNNRLAGALSEDPQFPKIQWPPPDMCSACHAVKDNGEHTWNLTEVLKFLLTYFSSDRILTDYLESESQILEKQREKHASQQVVHIAERHAERRAREALDFRKHPLETEPTEQEEEEEKGGEVEEEEEGPQDETATEEEEEDEEDGLAGDMVGRSSEPTPWAKPEMELGRGRQQARRRPSFVRMRRDPQEDIVDLDSFVNQHYKAKALQMATSTRVKRRSLQRKEEQEPGPVFGLGMELGAGLGMVGLEPVDAGFDLDFARPRKRLQKRDVAGQYFGQEAELRHKGRLMSVLTIGFSKVDISLCVFLYFLSSLCLLVMYLFFKNRLRRRRPKISVP</sequence>
<comment type="similarity">
    <text evidence="3 13">Belongs to the quiescin-sulfhydryl oxidase (QSOX) family.</text>
</comment>
<evidence type="ECO:0000259" key="16">
    <source>
        <dbReference type="PROSITE" id="PS51324"/>
    </source>
</evidence>
<feature type="domain" description="Thioredoxin" evidence="17">
    <location>
        <begin position="29"/>
        <end position="164"/>
    </location>
</feature>
<feature type="chain" id="PRO_5044239472" description="Sulfhydryl oxidase" evidence="15">
    <location>
        <begin position="41"/>
        <end position="830"/>
    </location>
</feature>
<reference evidence="19" key="2">
    <citation type="submission" date="2023-03" db="EMBL/GenBank/DDBJ databases">
        <authorList>
            <consortium name="Wellcome Sanger Institute Data Sharing"/>
        </authorList>
    </citation>
    <scope>NUCLEOTIDE SEQUENCE [LARGE SCALE GENOMIC DNA]</scope>
</reference>
<dbReference type="FunFam" id="1.20.120.1960:FF:000001">
    <property type="entry name" value="Sulfhydryl oxidase"/>
    <property type="match status" value="1"/>
</dbReference>
<comment type="function">
    <text evidence="11">Catalyzes the oxidation of sulfhydryl groups in peptide and protein thiols to disulfides with the reduction of oxygen to hydrogen peroxide. Plays a role in disulfide bond formation in a variety of extracellular proteins. In fibroblasts, required for normal incorporation of laminin into the extracellular matrix, and thereby for normal cell-cell adhesion and cell migration.</text>
</comment>
<dbReference type="GO" id="GO:0006457">
    <property type="term" value="P:protein folding"/>
    <property type="evidence" value="ECO:0007669"/>
    <property type="project" value="TreeGrafter"/>
</dbReference>
<evidence type="ECO:0000256" key="4">
    <source>
        <dbReference type="ARBA" id="ARBA00022525"/>
    </source>
</evidence>
<reference evidence="18" key="3">
    <citation type="submission" date="2025-08" db="UniProtKB">
        <authorList>
            <consortium name="Ensembl"/>
        </authorList>
    </citation>
    <scope>IDENTIFICATION</scope>
</reference>
<feature type="signal peptide" evidence="15">
    <location>
        <begin position="1"/>
        <end position="40"/>
    </location>
</feature>
<reference evidence="18" key="4">
    <citation type="submission" date="2025-09" db="UniProtKB">
        <authorList>
            <consortium name="Ensembl"/>
        </authorList>
    </citation>
    <scope>IDENTIFICATION</scope>
</reference>
<evidence type="ECO:0000256" key="14">
    <source>
        <dbReference type="SAM" id="MobiDB-lite"/>
    </source>
</evidence>
<dbReference type="InterPro" id="IPR042568">
    <property type="entry name" value="QSOX_FAD-bd_sf"/>
</dbReference>
<dbReference type="Gene3D" id="3.40.30.10">
    <property type="entry name" value="Glutaredoxin"/>
    <property type="match status" value="2"/>
</dbReference>
<evidence type="ECO:0000256" key="5">
    <source>
        <dbReference type="ARBA" id="ARBA00022630"/>
    </source>
</evidence>
<dbReference type="InterPro" id="IPR041269">
    <property type="entry name" value="QSOX_Trx1"/>
</dbReference>
<dbReference type="PRINTS" id="PR00421">
    <property type="entry name" value="THIOREDOXIN"/>
</dbReference>
<dbReference type="SUPFAM" id="SSF69000">
    <property type="entry name" value="FAD-dependent thiol oxidase"/>
    <property type="match status" value="1"/>
</dbReference>
<dbReference type="Pfam" id="PF18108">
    <property type="entry name" value="QSOX_Trx1"/>
    <property type="match status" value="1"/>
</dbReference>
<dbReference type="Pfam" id="PF04777">
    <property type="entry name" value="Evr1_Alr"/>
    <property type="match status" value="1"/>
</dbReference>
<dbReference type="Pfam" id="PF00085">
    <property type="entry name" value="Thioredoxin"/>
    <property type="match status" value="1"/>
</dbReference>
<feature type="transmembrane region" description="Helical" evidence="13">
    <location>
        <begin position="799"/>
        <end position="816"/>
    </location>
</feature>
<dbReference type="GO" id="GO:0005615">
    <property type="term" value="C:extracellular space"/>
    <property type="evidence" value="ECO:0007669"/>
    <property type="project" value="TreeGrafter"/>
</dbReference>
<organism evidence="18 19">
    <name type="scientific">Astatotilapia calliptera</name>
    <name type="common">Eastern happy</name>
    <name type="synonym">Chromis callipterus</name>
    <dbReference type="NCBI Taxonomy" id="8154"/>
    <lineage>
        <taxon>Eukaryota</taxon>
        <taxon>Metazoa</taxon>
        <taxon>Chordata</taxon>
        <taxon>Craniata</taxon>
        <taxon>Vertebrata</taxon>
        <taxon>Euteleostomi</taxon>
        <taxon>Actinopterygii</taxon>
        <taxon>Neopterygii</taxon>
        <taxon>Teleostei</taxon>
        <taxon>Neoteleostei</taxon>
        <taxon>Acanthomorphata</taxon>
        <taxon>Ovalentaria</taxon>
        <taxon>Cichlomorphae</taxon>
        <taxon>Cichliformes</taxon>
        <taxon>Cichlidae</taxon>
        <taxon>African cichlids</taxon>
        <taxon>Pseudocrenilabrinae</taxon>
        <taxon>Haplochromini</taxon>
        <taxon>Astatotilapia</taxon>
    </lineage>
</organism>
<evidence type="ECO:0000259" key="17">
    <source>
        <dbReference type="PROSITE" id="PS51352"/>
    </source>
</evidence>
<feature type="compositionally biased region" description="Acidic residues" evidence="14">
    <location>
        <begin position="603"/>
        <end position="641"/>
    </location>
</feature>
<dbReference type="Pfam" id="PF18371">
    <property type="entry name" value="FAD_SOX"/>
    <property type="match status" value="1"/>
</dbReference>
<keyword evidence="6 15" id="KW-0732">Signal</keyword>
<gene>
    <name evidence="18" type="primary">QSOX1</name>
</gene>